<dbReference type="EMBL" id="CAFBQP010000033">
    <property type="protein sequence ID" value="CAB5061176.1"/>
    <property type="molecule type" value="Genomic_DNA"/>
</dbReference>
<dbReference type="AlphaFoldDB" id="A0A6J6S7U6"/>
<accession>A0A6J6S7U6</accession>
<dbReference type="InterPro" id="IPR029044">
    <property type="entry name" value="Nucleotide-diphossugar_trans"/>
</dbReference>
<gene>
    <name evidence="2" type="ORF">UFOPK2602_02329</name>
    <name evidence="3" type="ORF">UFOPK2806_00079</name>
    <name evidence="4" type="ORF">UFOPK4306_01033</name>
</gene>
<dbReference type="EMBL" id="CAEZYY010000001">
    <property type="protein sequence ID" value="CAB4736589.1"/>
    <property type="molecule type" value="Genomic_DNA"/>
</dbReference>
<protein>
    <submittedName>
        <fullName evidence="2">Unannotated protein</fullName>
    </submittedName>
</protein>
<evidence type="ECO:0000259" key="1">
    <source>
        <dbReference type="Pfam" id="PF00535"/>
    </source>
</evidence>
<dbReference type="SUPFAM" id="SSF53448">
    <property type="entry name" value="Nucleotide-diphospho-sugar transferases"/>
    <property type="match status" value="1"/>
</dbReference>
<sequence>MRSPLVVAIAVVGGVLSNEPNYPPFSGVQRGLGNMRISLLHATYHRDGGPLALRDTWVVRADSPDRIEYVVAMDSDDTRAIAETAGMLCVVSPATPGSVTSVRNWNAAAAIATGDLLVVIADDLFPPPGWDTALQNVIRGLDPTTTHFAVKTTDAPDDQRLLLRHPVISRAFYAEFGLFNAAFRGVYCDDDLTQRALWLSRIIDGRHLVLDHRHPSLDPSVPRSSSQHLVNTQGEYDYGRGVFESLWDHAHRAAGVWFVHSGESEPLSAAELEKSASLQRQIALQRLQG</sequence>
<evidence type="ECO:0000313" key="4">
    <source>
        <dbReference type="EMBL" id="CAB5061176.1"/>
    </source>
</evidence>
<proteinExistence type="predicted"/>
<feature type="domain" description="Glycosyltransferase 2-like" evidence="1">
    <location>
        <begin position="59"/>
        <end position="146"/>
    </location>
</feature>
<organism evidence="2">
    <name type="scientific">freshwater metagenome</name>
    <dbReference type="NCBI Taxonomy" id="449393"/>
    <lineage>
        <taxon>unclassified sequences</taxon>
        <taxon>metagenomes</taxon>
        <taxon>ecological metagenomes</taxon>
    </lineage>
</organism>
<dbReference type="EMBL" id="CAEZXX010000239">
    <property type="protein sequence ID" value="CAB4730984.1"/>
    <property type="molecule type" value="Genomic_DNA"/>
</dbReference>
<dbReference type="InterPro" id="IPR001173">
    <property type="entry name" value="Glyco_trans_2-like"/>
</dbReference>
<name>A0A6J6S7U6_9ZZZZ</name>
<reference evidence="2" key="1">
    <citation type="submission" date="2020-05" db="EMBL/GenBank/DDBJ databases">
        <authorList>
            <person name="Chiriac C."/>
            <person name="Salcher M."/>
            <person name="Ghai R."/>
            <person name="Kavagutti S V."/>
        </authorList>
    </citation>
    <scope>NUCLEOTIDE SEQUENCE</scope>
</reference>
<dbReference type="Gene3D" id="3.90.550.10">
    <property type="entry name" value="Spore Coat Polysaccharide Biosynthesis Protein SpsA, Chain A"/>
    <property type="match status" value="1"/>
</dbReference>
<dbReference type="Pfam" id="PF00535">
    <property type="entry name" value="Glycos_transf_2"/>
    <property type="match status" value="1"/>
</dbReference>
<evidence type="ECO:0000313" key="2">
    <source>
        <dbReference type="EMBL" id="CAB4730984.1"/>
    </source>
</evidence>
<evidence type="ECO:0000313" key="3">
    <source>
        <dbReference type="EMBL" id="CAB4736589.1"/>
    </source>
</evidence>